<evidence type="ECO:0000313" key="3">
    <source>
        <dbReference type="EMBL" id="SMP69811.1"/>
    </source>
</evidence>
<feature type="signal peptide" evidence="2">
    <location>
        <begin position="1"/>
        <end position="20"/>
    </location>
</feature>
<protein>
    <recommendedName>
        <fullName evidence="5">Lipoprotein</fullName>
    </recommendedName>
</protein>
<organism evidence="3 4">
    <name type="scientific">Novosphingobium panipatense</name>
    <dbReference type="NCBI Taxonomy" id="428991"/>
    <lineage>
        <taxon>Bacteria</taxon>
        <taxon>Pseudomonadati</taxon>
        <taxon>Pseudomonadota</taxon>
        <taxon>Alphaproteobacteria</taxon>
        <taxon>Sphingomonadales</taxon>
        <taxon>Sphingomonadaceae</taxon>
        <taxon>Novosphingobium</taxon>
    </lineage>
</organism>
<feature type="chain" id="PRO_5046996505" description="Lipoprotein" evidence="2">
    <location>
        <begin position="21"/>
        <end position="237"/>
    </location>
</feature>
<comment type="caution">
    <text evidence="3">The sequence shown here is derived from an EMBL/GenBank/DDBJ whole genome shotgun (WGS) entry which is preliminary data.</text>
</comment>
<keyword evidence="4" id="KW-1185">Reference proteome</keyword>
<evidence type="ECO:0000256" key="1">
    <source>
        <dbReference type="SAM" id="MobiDB-lite"/>
    </source>
</evidence>
<dbReference type="Proteomes" id="UP001157910">
    <property type="component" value="Unassembled WGS sequence"/>
</dbReference>
<gene>
    <name evidence="3" type="ORF">SAMN06296065_105175</name>
</gene>
<sequence length="237" mass="24111">MKLVAPLPGLALLGALCVAACGPAEKATVPAESDPALADALNEPLMVDPDLSGQQGAALSAEGGRVTIPPQDRSPEAVEAARKAALQSAGGTLRPVPAPVGGGSVSLAQDAATAAQVAEQSRLAKTDCSASVQYSNTWAAKLPDAMPVYPRGAVQEAAGVDGQDCALRVVNFMTPVGVDDVLSFYFTKATAAGYTAVHRTEGKDHVLGGRKAGRAYVIYARSRSGALTEVDLVTSGR</sequence>
<feature type="region of interest" description="Disordered" evidence="1">
    <location>
        <begin position="50"/>
        <end position="72"/>
    </location>
</feature>
<evidence type="ECO:0000313" key="4">
    <source>
        <dbReference type="Proteomes" id="UP001157910"/>
    </source>
</evidence>
<reference evidence="3 4" key="1">
    <citation type="submission" date="2017-05" db="EMBL/GenBank/DDBJ databases">
        <authorList>
            <person name="Varghese N."/>
            <person name="Submissions S."/>
        </authorList>
    </citation>
    <scope>NUCLEOTIDE SEQUENCE [LARGE SCALE GENOMIC DNA]</scope>
    <source>
        <strain evidence="3 4">SM16</strain>
    </source>
</reference>
<evidence type="ECO:0000256" key="2">
    <source>
        <dbReference type="SAM" id="SignalP"/>
    </source>
</evidence>
<name>A0ABY1QFI6_9SPHN</name>
<keyword evidence="2" id="KW-0732">Signal</keyword>
<accession>A0ABY1QFI6</accession>
<proteinExistence type="predicted"/>
<evidence type="ECO:0008006" key="5">
    <source>
        <dbReference type="Google" id="ProtNLM"/>
    </source>
</evidence>
<dbReference type="RefSeq" id="WP_283406151.1">
    <property type="nucleotide sequence ID" value="NZ_FXUI01000005.1"/>
</dbReference>
<dbReference type="EMBL" id="FXUI01000005">
    <property type="protein sequence ID" value="SMP69811.1"/>
    <property type="molecule type" value="Genomic_DNA"/>
</dbReference>